<feature type="compositionally biased region" description="Pro residues" evidence="13">
    <location>
        <begin position="184"/>
        <end position="202"/>
    </location>
</feature>
<feature type="compositionally biased region" description="Basic and acidic residues" evidence="13">
    <location>
        <begin position="869"/>
        <end position="888"/>
    </location>
</feature>
<feature type="region of interest" description="Disordered" evidence="13">
    <location>
        <begin position="1233"/>
        <end position="1324"/>
    </location>
</feature>
<organism evidence="15 16">
    <name type="scientific">Engystomops pustulosus</name>
    <name type="common">Tungara frog</name>
    <name type="synonym">Physalaemus pustulosus</name>
    <dbReference type="NCBI Taxonomy" id="76066"/>
    <lineage>
        <taxon>Eukaryota</taxon>
        <taxon>Metazoa</taxon>
        <taxon>Chordata</taxon>
        <taxon>Craniata</taxon>
        <taxon>Vertebrata</taxon>
        <taxon>Euteleostomi</taxon>
        <taxon>Amphibia</taxon>
        <taxon>Batrachia</taxon>
        <taxon>Anura</taxon>
        <taxon>Neobatrachia</taxon>
        <taxon>Hyloidea</taxon>
        <taxon>Leptodactylidae</taxon>
        <taxon>Leiuperinae</taxon>
        <taxon>Engystomops</taxon>
    </lineage>
</organism>
<feature type="compositionally biased region" description="Basic and acidic residues" evidence="13">
    <location>
        <begin position="2381"/>
        <end position="2390"/>
    </location>
</feature>
<feature type="compositionally biased region" description="Polar residues" evidence="13">
    <location>
        <begin position="470"/>
        <end position="500"/>
    </location>
</feature>
<feature type="compositionally biased region" description="Basic and acidic residues" evidence="13">
    <location>
        <begin position="846"/>
        <end position="862"/>
    </location>
</feature>
<feature type="compositionally biased region" description="Pro residues" evidence="13">
    <location>
        <begin position="413"/>
        <end position="438"/>
    </location>
</feature>
<evidence type="ECO:0000313" key="15">
    <source>
        <dbReference type="EMBL" id="KAG8562126.1"/>
    </source>
</evidence>
<dbReference type="FunFam" id="3.40.50.300:FF:000399">
    <property type="entry name" value="YLP motif containing 1"/>
    <property type="match status" value="1"/>
</dbReference>
<evidence type="ECO:0000256" key="13">
    <source>
        <dbReference type="SAM" id="MobiDB-lite"/>
    </source>
</evidence>
<feature type="compositionally biased region" description="Low complexity" evidence="13">
    <location>
        <begin position="1233"/>
        <end position="1253"/>
    </location>
</feature>
<evidence type="ECO:0000256" key="6">
    <source>
        <dbReference type="ARBA" id="ARBA00023015"/>
    </source>
</evidence>
<comment type="subcellular location">
    <subcellularLocation>
        <location evidence="1">Nucleus speckle</location>
    </subcellularLocation>
</comment>
<name>A0AAV7AKR8_ENGPU</name>
<keyword evidence="3" id="KW-0678">Repressor</keyword>
<feature type="compositionally biased region" description="Low complexity" evidence="13">
    <location>
        <begin position="1415"/>
        <end position="1424"/>
    </location>
</feature>
<dbReference type="Pfam" id="PF13671">
    <property type="entry name" value="AAA_33"/>
    <property type="match status" value="1"/>
</dbReference>
<evidence type="ECO:0000256" key="8">
    <source>
        <dbReference type="ARBA" id="ARBA00023242"/>
    </source>
</evidence>
<feature type="compositionally biased region" description="Basic and acidic residues" evidence="13">
    <location>
        <begin position="1570"/>
        <end position="1598"/>
    </location>
</feature>
<dbReference type="InterPro" id="IPR027417">
    <property type="entry name" value="P-loop_NTPase"/>
</dbReference>
<feature type="compositionally biased region" description="Basic and acidic residues" evidence="13">
    <location>
        <begin position="1090"/>
        <end position="1106"/>
    </location>
</feature>
<evidence type="ECO:0000256" key="12">
    <source>
        <dbReference type="ARBA" id="ARBA00083294"/>
    </source>
</evidence>
<feature type="compositionally biased region" description="Polar residues" evidence="13">
    <location>
        <begin position="1269"/>
        <end position="1278"/>
    </location>
</feature>
<evidence type="ECO:0000256" key="3">
    <source>
        <dbReference type="ARBA" id="ARBA00022491"/>
    </source>
</evidence>
<comment type="function">
    <text evidence="9">Plays a role in the reduction of telomerase activity during differentiation of embryonic stem cells by binding to the core promoter of TERT and controlling its down-regulation.</text>
</comment>
<dbReference type="EMBL" id="WNYA01000007">
    <property type="protein sequence ID" value="KAG8562125.1"/>
    <property type="molecule type" value="Genomic_DNA"/>
</dbReference>
<sequence>MFPGWPPRYGGSAGPPAPAGPPPGPAFQSLRDQHLAQLEQLQRMHQRQLESVLPAGTPVASTPPPRHFFTPPRPPVAYPYPPPPPYGHTVPPPDYQQPTAPPPPPEPEQPPPPPAPEQPPPPPPPPSADGAVDKESTSLEEQQQYYYKQHLLSLQQKSKKVVKEESSPASDTPQIVPHTSAGYAPPPPSLELPPVDKAPPPVQDATPNINLTEDPEQAQRLKTLQEAAAHWQQHEQHRLGFQYQGIIQKHTALQQLLQRYQQLLVDPPHIAAMCVEVQLQHYEMQQKQFNPLHQEWESQFKKWQELLQTYPHKDQLQNYHVQWTSWQAQLKATKSQLKEKITSLKSLKQQYGGNHYIAVVPQYPSYSQVMPPTVPPSVPPGINIPPPFPGPPLYSSVPPPPLPTPAAATYPETAPPLPPVSAPPLPPVTSSPPPPPPANTVTEEAVQPPLPPENMASTEAAEPPPALVSSVETPELTDSTTQLLPTSRDNSSAPTPSSVEPDTFVNDALASGLSYQAQQALKNAKSSSYTPLSKTSPSLSSLKHSTELPTTDLCSSQSVDKSYESKNFDSKHLMSSDQSDLTEKETAPPVQPTTNPMIPAGPRFPSHGSQSSGFHAPRGGQFDGTRGLFGFRGPRPILDGKQFQGSSFNSTFHSFQGQSQPFTKQPAESTQDPGDSDRSMYSSGHGVQKQTWEQSEGNKDVGKWGKVQGELPGRKWDEQPNVPPNRWDQPEEPKHKKWDRPMVPTEHNWEKCGTDKGNYFSSSTGRSEVNSQENVDVLETHKFTTDKQQILDRSEAIPRDIRNKHESSLFDLDNQRKRMADKWGEPPDNWSASDPQHNKWSCPERMPQDRWGIDENPPDHLDAGAPGPERAKNHDGPPPDKFNVHEVPFHGPNRFRFSAPEMPARGRARFPFGPPHGRFVSPGGFNRGRFDHPEGLARHRFSGPEGGHQDRFGCPEDHPRNLYEGPDFPPPKIRFGGPKFPPDRYRASEPTLDQFGHDDVSPDNKSFSEEQDRFDTNTSQEGWVGKRAPFNISSGRPEWQPKGSVMESRPSLPIDSPLNKDLHVDERWNRNTARDGTGSVQWGKYGYVPDDQKSSHSLPHDSRVDKAIPPTDVNDPKPLPGKFHEPCLTGNQMFKGPSAETESSEGDVDMNNAGKISSDHLINKDVTTVQGPTEIARRASPSVQKVAETIDSSLPKHEASVQSDKKELPAPNERTNSLVEVNASISNNATLSTLEASSSTSSSRGGVSVNNSRILTPEATKPDLPHVPISNTTAQTAIQPGKIPLSSDNSSNFQIPSDSTKLSSQSGGEQAPAIRPSEPNMFSTAMFGTSQAPLAKPGTPQLASIRPAGHQAPVPFRAGAPRGPTPIRPGVPRASPPVRPGAPRPPVRPGAPWASPSIRQNIPRAPPAIMPGSVRAARPIRPGAPRMPPPARPGDFHTTVSDDFNLKAPQNEDHVYEQFIDPEPRAQPFYKGSDQSVNEPQIQSGRDPIMERKRFSRMSDTEGPHGHARQDFPNEDMDNAESHLHHETQRIGNFRNYEMSDEPEYYAEDFPSQGPRRGNFDPRFNQLPRDGSRGFVRDRLPPRPGNRDIMDIPSDRRFEPRDPFLERLPFRERPDDLPPFDRETFREEPRYLDRERFIDPILDERSRDLPVEGPRSENWDRDRYFRERDPEFGRDPYFRDDRLPLPVPPLPHDLDVRRDHWLRERNLDREGYFDRAERRYFDADVGRDLPRIPDDLEVSLGERDWLPSRRSLSPHRPYSPVQTRSSLPPLPPLESYLENRWRMDRDLSDREFHERMELRIRDFPDVSSWHEDRKRDEFLENPSREPRGEQWYPSDRREEGLNRLPPQPLAAPESLHGHSTVPDSEPPAHGVVALSQRQHEIILKAAQELKMLREQKEQLDNLKNFFSDSKPPDPMKPITDLPSEVLPMPPDTLEKRVESASSTMNSSIIGRGATEHWDEDSFSGLWDDERQSGQSANLPLGSKLSGIPKTVDYAHGRDLTVGKVEQTPYGERVVLLPEPALDRGISSFPKDYLIDCFDRDLRDRDPYFERQSSKHLDRRGYERDRERDRSDTHRDRVDYERDRFERDRHSREERPSSSYREKESSNRRASDKAAFERKSDRPPYEVPQPAFGATRRVFSEERPVIPPPVPVPPPEKKPETKNVDDLLKKPGRDNRPDRIVVIMRGLPGSGKTHVAKLIRDKEVEYGGSAPRVLSLDDYFMTEVEKVEKDPESGKKVIRKVMEYEYEPEMEDSYRSGMLKTFKKTLDDGFFPFIILDSIHDRVRHFEQFWSAAKTKGFEVYVAEISADIQTCAKRNVHGRKLKEVNKMSDNWEPAPRHMIRLDIRSLLQDAAIDEVEMEDSEPNTEPEQDVKKEASEEDESERGYLPKSKWEMDTSEAKLDKLDGLKTRKRDWESMAGCMEDYLQLPDDYDSRESAPGKKRVRWADLEEKKDADRKRAIGFIVGQTDWEKITDKSGHLAERALNRTKYI</sequence>
<feature type="region of interest" description="Disordered" evidence="13">
    <location>
        <begin position="1751"/>
        <end position="1772"/>
    </location>
</feature>
<feature type="region of interest" description="Disordered" evidence="13">
    <location>
        <begin position="162"/>
        <end position="210"/>
    </location>
</feature>
<feature type="compositionally biased region" description="Pro residues" evidence="13">
    <location>
        <begin position="61"/>
        <end position="127"/>
    </location>
</feature>
<feature type="compositionally biased region" description="Acidic residues" evidence="13">
    <location>
        <begin position="2356"/>
        <end position="2367"/>
    </location>
</feature>
<feature type="region of interest" description="Disordered" evidence="13">
    <location>
        <begin position="42"/>
        <end position="147"/>
    </location>
</feature>
<feature type="compositionally biased region" description="Basic and acidic residues" evidence="13">
    <location>
        <begin position="1058"/>
        <end position="1073"/>
    </location>
</feature>
<feature type="region of interest" description="Disordered" evidence="13">
    <location>
        <begin position="1"/>
        <end position="30"/>
    </location>
</feature>
<feature type="region of interest" description="Disordered" evidence="13">
    <location>
        <begin position="1351"/>
        <end position="1429"/>
    </location>
</feature>
<feature type="compositionally biased region" description="Pro residues" evidence="13">
    <location>
        <begin position="395"/>
        <end position="404"/>
    </location>
</feature>
<feature type="compositionally biased region" description="Polar residues" evidence="13">
    <location>
        <begin position="1286"/>
        <end position="1308"/>
    </location>
</feature>
<reference evidence="15" key="1">
    <citation type="thesis" date="2020" institute="ProQuest LLC" country="789 East Eisenhower Parkway, Ann Arbor, MI, USA">
        <title>Comparative Genomics and Chromosome Evolution.</title>
        <authorList>
            <person name="Mudd A.B."/>
        </authorList>
    </citation>
    <scope>NUCLEOTIDE SEQUENCE</scope>
    <source>
        <strain evidence="15">237g6f4</strain>
        <tissue evidence="15">Blood</tissue>
    </source>
</reference>
<keyword evidence="5" id="KW-0832">Ubl conjugation</keyword>
<feature type="region of interest" description="Disordered" evidence="13">
    <location>
        <begin position="1550"/>
        <end position="1598"/>
    </location>
</feature>
<dbReference type="InterPro" id="IPR026314">
    <property type="entry name" value="YLP_motif_con_p1"/>
</dbReference>
<feature type="compositionally biased region" description="Pro residues" evidence="13">
    <location>
        <begin position="1363"/>
        <end position="1389"/>
    </location>
</feature>
<feature type="compositionally biased region" description="Pro residues" evidence="13">
    <location>
        <begin position="2144"/>
        <end position="2153"/>
    </location>
</feature>
<feature type="compositionally biased region" description="Basic and acidic residues" evidence="13">
    <location>
        <begin position="561"/>
        <end position="574"/>
    </location>
</feature>
<keyword evidence="4" id="KW-1017">Isopeptide bond</keyword>
<feature type="compositionally biased region" description="Basic and acidic residues" evidence="13">
    <location>
        <begin position="2053"/>
        <end position="2123"/>
    </location>
</feature>
<feature type="compositionally biased region" description="Basic and acidic residues" evidence="13">
    <location>
        <begin position="1820"/>
        <end position="1841"/>
    </location>
</feature>
<feature type="region of interest" description="Disordered" evidence="13">
    <location>
        <begin position="1820"/>
        <end position="1866"/>
    </location>
</feature>
<feature type="region of interest" description="Disordered" evidence="13">
    <location>
        <begin position="2356"/>
        <end position="2390"/>
    </location>
</feature>
<feature type="compositionally biased region" description="Pro residues" evidence="13">
    <location>
        <begin position="15"/>
        <end position="25"/>
    </location>
</feature>
<dbReference type="Gene3D" id="3.40.50.300">
    <property type="entry name" value="P-loop containing nucleotide triphosphate hydrolases"/>
    <property type="match status" value="1"/>
</dbReference>
<feature type="compositionally biased region" description="Basic and acidic residues" evidence="13">
    <location>
        <begin position="808"/>
        <end position="825"/>
    </location>
</feature>
<protein>
    <recommendedName>
        <fullName evidence="11">YLP motif-containing protein 1</fullName>
    </recommendedName>
    <alternativeName>
        <fullName evidence="12">Nuclear protein ZAP3</fullName>
    </alternativeName>
</protein>
<dbReference type="PANTHER" id="PTHR13413:SF0">
    <property type="entry name" value="YLP MOTIF-CONTAINING PROTEIN 1"/>
    <property type="match status" value="1"/>
</dbReference>
<dbReference type="GO" id="GO:0032204">
    <property type="term" value="P:regulation of telomere maintenance"/>
    <property type="evidence" value="ECO:0007669"/>
    <property type="project" value="TreeGrafter"/>
</dbReference>
<proteinExistence type="predicted"/>
<evidence type="ECO:0000313" key="16">
    <source>
        <dbReference type="Proteomes" id="UP000824782"/>
    </source>
</evidence>
<gene>
    <name evidence="15" type="ORF">GDO81_015599</name>
</gene>
<evidence type="ECO:0000256" key="9">
    <source>
        <dbReference type="ARBA" id="ARBA00058677"/>
    </source>
</evidence>
<dbReference type="InterPro" id="IPR058903">
    <property type="entry name" value="Spectrin_YLPM1-like"/>
</dbReference>
<dbReference type="Pfam" id="PF26583">
    <property type="entry name" value="Spectrin_YLPM1"/>
    <property type="match status" value="1"/>
</dbReference>
<dbReference type="EMBL" id="WNYA01000007">
    <property type="protein sequence ID" value="KAG8562126.1"/>
    <property type="molecule type" value="Genomic_DNA"/>
</dbReference>
<feature type="compositionally biased region" description="Low complexity" evidence="13">
    <location>
        <begin position="525"/>
        <end position="543"/>
    </location>
</feature>
<evidence type="ECO:0000256" key="5">
    <source>
        <dbReference type="ARBA" id="ARBA00022843"/>
    </source>
</evidence>
<feature type="compositionally biased region" description="Basic and acidic residues" evidence="13">
    <location>
        <begin position="947"/>
        <end position="961"/>
    </location>
</feature>
<feature type="compositionally biased region" description="Basic and acidic residues" evidence="13">
    <location>
        <begin position="1194"/>
        <end position="1208"/>
    </location>
</feature>
<comment type="caution">
    <text evidence="15">The sequence shown here is derived from an EMBL/GenBank/DDBJ whole genome shotgun (WGS) entry which is preliminary data.</text>
</comment>
<feature type="region of interest" description="Disordered" evidence="13">
    <location>
        <begin position="395"/>
        <end position="505"/>
    </location>
</feature>
<keyword evidence="7" id="KW-0804">Transcription</keyword>
<evidence type="ECO:0000259" key="14">
    <source>
        <dbReference type="Pfam" id="PF26583"/>
    </source>
</evidence>
<feature type="compositionally biased region" description="Polar residues" evidence="13">
    <location>
        <begin position="759"/>
        <end position="773"/>
    </location>
</feature>
<accession>A0AAV7AKR8</accession>
<feature type="compositionally biased region" description="Polar residues" evidence="13">
    <location>
        <begin position="830"/>
        <end position="839"/>
    </location>
</feature>
<evidence type="ECO:0000256" key="1">
    <source>
        <dbReference type="ARBA" id="ARBA00004324"/>
    </source>
</evidence>
<evidence type="ECO:0000256" key="11">
    <source>
        <dbReference type="ARBA" id="ARBA00068971"/>
    </source>
</evidence>
<keyword evidence="6" id="KW-0805">Transcription regulation</keyword>
<feature type="compositionally biased region" description="Basic and acidic residues" evidence="13">
    <location>
        <begin position="2154"/>
        <end position="2173"/>
    </location>
</feature>
<feature type="compositionally biased region" description="Basic and acidic residues" evidence="13">
    <location>
        <begin position="995"/>
        <end position="1015"/>
    </location>
</feature>
<dbReference type="SUPFAM" id="SSF52540">
    <property type="entry name" value="P-loop containing nucleoside triphosphate hydrolases"/>
    <property type="match status" value="1"/>
</dbReference>
<dbReference type="GO" id="GO:0016607">
    <property type="term" value="C:nuclear speck"/>
    <property type="evidence" value="ECO:0007669"/>
    <property type="project" value="UniProtKB-SubCell"/>
</dbReference>
<feature type="region of interest" description="Disordered" evidence="13">
    <location>
        <begin position="808"/>
        <end position="889"/>
    </location>
</feature>
<keyword evidence="2" id="KW-0488">Methylation</keyword>
<feature type="compositionally biased region" description="Polar residues" evidence="13">
    <location>
        <begin position="643"/>
        <end position="673"/>
    </location>
</feature>
<feature type="compositionally biased region" description="Basic and acidic residues" evidence="13">
    <location>
        <begin position="928"/>
        <end position="937"/>
    </location>
</feature>
<dbReference type="Proteomes" id="UP000824782">
    <property type="component" value="Unassembled WGS sequence"/>
</dbReference>
<evidence type="ECO:0000256" key="2">
    <source>
        <dbReference type="ARBA" id="ARBA00022481"/>
    </source>
</evidence>
<feature type="region of interest" description="Disordered" evidence="13">
    <location>
        <begin position="2053"/>
        <end position="2173"/>
    </location>
</feature>
<evidence type="ECO:0000256" key="10">
    <source>
        <dbReference type="ARBA" id="ARBA00065932"/>
    </source>
</evidence>
<comment type="subunit">
    <text evidence="10">Interacts with PPP1CA and NCOA5. Forms a complex with ILF2, ILF3, KHDRBS1, RBMX, NCOA5 and PPP1CA.</text>
</comment>
<dbReference type="PANTHER" id="PTHR13413">
    <property type="entry name" value="YLP MOTIF CONTAINING PROTEIN NUCLEAR PROTEIN ZAP"/>
    <property type="match status" value="1"/>
</dbReference>
<feature type="region of interest" description="Disordered" evidence="13">
    <location>
        <begin position="517"/>
        <end position="773"/>
    </location>
</feature>
<keyword evidence="8" id="KW-0539">Nucleus</keyword>
<evidence type="ECO:0000256" key="7">
    <source>
        <dbReference type="ARBA" id="ARBA00023163"/>
    </source>
</evidence>
<feature type="domain" description="YLPM1-like spectrin repeat" evidence="14">
    <location>
        <begin position="236"/>
        <end position="354"/>
    </location>
</feature>
<evidence type="ECO:0000256" key="4">
    <source>
        <dbReference type="ARBA" id="ARBA00022499"/>
    </source>
</evidence>
<feature type="compositionally biased region" description="Polar residues" evidence="13">
    <location>
        <begin position="547"/>
        <end position="560"/>
    </location>
</feature>
<feature type="region of interest" description="Disordered" evidence="13">
    <location>
        <begin position="906"/>
        <end position="1218"/>
    </location>
</feature>
<keyword evidence="16" id="KW-1185">Reference proteome</keyword>